<gene>
    <name evidence="15" type="ORF">OLC1_LOCUS14552</name>
</gene>
<feature type="domain" description="Disease resistance R13L4/SHOC-2-like LRR" evidence="14">
    <location>
        <begin position="932"/>
        <end position="1111"/>
    </location>
</feature>
<dbReference type="GO" id="GO:0043531">
    <property type="term" value="F:ADP binding"/>
    <property type="evidence" value="ECO:0007669"/>
    <property type="project" value="InterPro"/>
</dbReference>
<keyword evidence="5" id="KW-0433">Leucine-rich repeat</keyword>
<dbReference type="FunFam" id="3.40.50.300:FF:001091">
    <property type="entry name" value="Probable disease resistance protein At1g61300"/>
    <property type="match status" value="1"/>
</dbReference>
<comment type="subcellular location">
    <subcellularLocation>
        <location evidence="2">Cytoplasm</location>
    </subcellularLocation>
</comment>
<keyword evidence="8" id="KW-0547">Nucleotide-binding</keyword>
<proteinExistence type="inferred from homology"/>
<evidence type="ECO:0000313" key="16">
    <source>
        <dbReference type="Proteomes" id="UP001161247"/>
    </source>
</evidence>
<evidence type="ECO:0000256" key="9">
    <source>
        <dbReference type="ARBA" id="ARBA00022821"/>
    </source>
</evidence>
<dbReference type="AlphaFoldDB" id="A0AAV1DGB7"/>
<comment type="similarity">
    <text evidence="3">Belongs to the disease resistance NB-LRR family.</text>
</comment>
<dbReference type="Pfam" id="PF12061">
    <property type="entry name" value="NB-LRR"/>
    <property type="match status" value="1"/>
</dbReference>
<dbReference type="InterPro" id="IPR027417">
    <property type="entry name" value="P-loop_NTPase"/>
</dbReference>
<dbReference type="InterPro" id="IPR021929">
    <property type="entry name" value="R1A-like_N"/>
</dbReference>
<evidence type="ECO:0000256" key="4">
    <source>
        <dbReference type="ARBA" id="ARBA00022490"/>
    </source>
</evidence>
<dbReference type="Gene3D" id="3.80.10.10">
    <property type="entry name" value="Ribonuclease Inhibitor"/>
    <property type="match status" value="1"/>
</dbReference>
<dbReference type="SUPFAM" id="SSF52540">
    <property type="entry name" value="P-loop containing nucleoside triphosphate hydrolases"/>
    <property type="match status" value="1"/>
</dbReference>
<dbReference type="PANTHER" id="PTHR23155:SF1152">
    <property type="entry name" value="AAA+ ATPASE DOMAIN-CONTAINING PROTEIN"/>
    <property type="match status" value="1"/>
</dbReference>
<sequence length="1241" mass="141221">MANTCVDTVLEKLECLEKLGFRSRVEDEALTLKTELKFLRTFLFGSLKWKISGINTGNVEAAMVEAEKQLSVFMSGSLKEDLSDMILDLLKRVEDFKLEIGESYLVWSKCLLRPNSSVGGQDVLEFIESVLQNIMDLMSLKEILIISLKEQLLALETKLRFLKKFVAFAVEQQAVYQRIGNFLSGIGEVVENAAIFTYFCWLKKVDATEEDASDLLHDLVDKIDPYKPQLLDMYIGILKTSAISGSDICLAGEVVCGFVHFLLGDFLVPMNDQIEEILDGLILLMGCLTDPPQRHHWHGKLVSSHTEMAISDVTSLIASFCRGKRKDCIHRENDEVLSDIHKNISTFRGMLKGMVPEIVDLPKSILSDYKGGGSIDGFLSELRELLRSKPGPVSFVKHQLEIILRAVENFRSFLINNEAEQQDEVEEEVMCIWSSISAVVHEVAYTVSCFMLMPHPVWHYLSLFSDIIGSCKSINAKVYRHEHSDHPVAKESARTSNPESPQVVSSAVDELVVGLPDESKVIREKLTRGTKKLDIVAIVGMPGLGKTTLARKLYDEPSVTYHFHVRAWSRISQTYDRRVLVLGILGQVLELTDEILIKNDDDLIEQLRKCLKGKRYLIVMDDMWDTRAWDDLRNSFPDDKNSSRILFTSRLHEVALQVKPDCNPHSLRLFSKEESWELLEKRLFQKEQCPKELLDLGRQIAAGCQGLPLSVVLVAGILARTEKTVCCWNQVAKSVSSKLVGETEQCMEILEWSYKNLPDQLKACFLYFGSFPEDDEIVVRKLVKLWVAEGLVSGQELKNLEDIAEDYLMDLISRSLVTVSRRSSRGRVKTCQVHDLLHEFCKAKAKQKHFLKLIYDDDIKEPTLSDMITELEGHCLVNYVTYEVRWMSVFARWERFSSNMPYGTHVRSLMFFSTYNANQYGHSSFGSPVSEIFHNYERLRILDLGRINVGDSFPSRVQNLAQLTFLSLCGRFDFIPSSITTLGNLETLMVKGLKGEVILPETIWKMERLTTLQIDNRFVFREGDSHQWETSPSNLLTCSTLSLSHSIQNILSRLANVRRVKLICFDSFCFSDLEMLNMLESLKLLFYGQNILTSAFCFPSTLRKLTLSKFCLPWDKISTTGKLPNLEVLKLLHRAFEGEQWDMDDGEFLKLKFLKLDGLNFVQWNASSDHLPVLEQLVVHRCKQLQEIPSSFGDIPTLQKIDLQWCNVSASNSAMEIKTEQLENGNDFLKVLIHADSSLAP</sequence>
<feature type="domain" description="Late blight resistance protein R1A-like N-terminal" evidence="12">
    <location>
        <begin position="95"/>
        <end position="240"/>
    </location>
</feature>
<dbReference type="EMBL" id="OX459122">
    <property type="protein sequence ID" value="CAI9105958.1"/>
    <property type="molecule type" value="Genomic_DNA"/>
</dbReference>
<reference evidence="15" key="1">
    <citation type="submission" date="2023-03" db="EMBL/GenBank/DDBJ databases">
        <authorList>
            <person name="Julca I."/>
        </authorList>
    </citation>
    <scope>NUCLEOTIDE SEQUENCE</scope>
</reference>
<dbReference type="PRINTS" id="PR00364">
    <property type="entry name" value="DISEASERSIST"/>
</dbReference>
<evidence type="ECO:0000256" key="1">
    <source>
        <dbReference type="ARBA" id="ARBA00002074"/>
    </source>
</evidence>
<evidence type="ECO:0000259" key="13">
    <source>
        <dbReference type="Pfam" id="PF23559"/>
    </source>
</evidence>
<dbReference type="InterPro" id="IPR002182">
    <property type="entry name" value="NB-ARC"/>
</dbReference>
<dbReference type="InterPro" id="IPR055414">
    <property type="entry name" value="LRR_R13L4/SHOC2-like"/>
</dbReference>
<evidence type="ECO:0000256" key="6">
    <source>
        <dbReference type="ARBA" id="ARBA00022667"/>
    </source>
</evidence>
<keyword evidence="9" id="KW-0611">Plant defense</keyword>
<dbReference type="Gene3D" id="1.10.8.430">
    <property type="entry name" value="Helical domain of apoptotic protease-activating factors"/>
    <property type="match status" value="1"/>
</dbReference>
<organism evidence="15 16">
    <name type="scientific">Oldenlandia corymbosa var. corymbosa</name>
    <dbReference type="NCBI Taxonomy" id="529605"/>
    <lineage>
        <taxon>Eukaryota</taxon>
        <taxon>Viridiplantae</taxon>
        <taxon>Streptophyta</taxon>
        <taxon>Embryophyta</taxon>
        <taxon>Tracheophyta</taxon>
        <taxon>Spermatophyta</taxon>
        <taxon>Magnoliopsida</taxon>
        <taxon>eudicotyledons</taxon>
        <taxon>Gunneridae</taxon>
        <taxon>Pentapetalae</taxon>
        <taxon>asterids</taxon>
        <taxon>lamiids</taxon>
        <taxon>Gentianales</taxon>
        <taxon>Rubiaceae</taxon>
        <taxon>Rubioideae</taxon>
        <taxon>Spermacoceae</taxon>
        <taxon>Hedyotis-Oldenlandia complex</taxon>
        <taxon>Oldenlandia</taxon>
    </lineage>
</organism>
<dbReference type="InterPro" id="IPR036388">
    <property type="entry name" value="WH-like_DNA-bd_sf"/>
</dbReference>
<keyword evidence="7" id="KW-0677">Repeat</keyword>
<keyword evidence="10" id="KW-0067">ATP-binding</keyword>
<dbReference type="Gene3D" id="3.40.50.300">
    <property type="entry name" value="P-loop containing nucleotide triphosphate hydrolases"/>
    <property type="match status" value="1"/>
</dbReference>
<feature type="domain" description="NB-ARC" evidence="11">
    <location>
        <begin position="522"/>
        <end position="688"/>
    </location>
</feature>
<evidence type="ECO:0000256" key="2">
    <source>
        <dbReference type="ARBA" id="ARBA00004496"/>
    </source>
</evidence>
<dbReference type="FunFam" id="1.10.10.10:FF:000322">
    <property type="entry name" value="Probable disease resistance protein At1g63360"/>
    <property type="match status" value="1"/>
</dbReference>
<dbReference type="Proteomes" id="UP001161247">
    <property type="component" value="Chromosome 5"/>
</dbReference>
<dbReference type="GO" id="GO:0005524">
    <property type="term" value="F:ATP binding"/>
    <property type="evidence" value="ECO:0007669"/>
    <property type="project" value="UniProtKB-KW"/>
</dbReference>
<dbReference type="InterPro" id="IPR032675">
    <property type="entry name" value="LRR_dom_sf"/>
</dbReference>
<accession>A0AAV1DGB7</accession>
<keyword evidence="16" id="KW-1185">Reference proteome</keyword>
<evidence type="ECO:0000259" key="14">
    <source>
        <dbReference type="Pfam" id="PF23598"/>
    </source>
</evidence>
<feature type="domain" description="Disease resistance protein winged helix" evidence="13">
    <location>
        <begin position="771"/>
        <end position="840"/>
    </location>
</feature>
<evidence type="ECO:0000256" key="10">
    <source>
        <dbReference type="ARBA" id="ARBA00022840"/>
    </source>
</evidence>
<evidence type="ECO:0000256" key="3">
    <source>
        <dbReference type="ARBA" id="ARBA00008894"/>
    </source>
</evidence>
<evidence type="ECO:0000256" key="7">
    <source>
        <dbReference type="ARBA" id="ARBA00022737"/>
    </source>
</evidence>
<dbReference type="Pfam" id="PF23559">
    <property type="entry name" value="WHD_DRP"/>
    <property type="match status" value="1"/>
</dbReference>
<dbReference type="GO" id="GO:0005737">
    <property type="term" value="C:cytoplasm"/>
    <property type="evidence" value="ECO:0007669"/>
    <property type="project" value="UniProtKB-SubCell"/>
</dbReference>
<dbReference type="PANTHER" id="PTHR23155">
    <property type="entry name" value="DISEASE RESISTANCE PROTEIN RP"/>
    <property type="match status" value="1"/>
</dbReference>
<dbReference type="GO" id="GO:0051607">
    <property type="term" value="P:defense response to virus"/>
    <property type="evidence" value="ECO:0007669"/>
    <property type="project" value="UniProtKB-ARBA"/>
</dbReference>
<comment type="function">
    <text evidence="1">Confers resistance to late blight (Phytophthora infestans) races carrying the avirulence gene Avr1. Resistance proteins guard the plant against pathogens that contain an appropriate avirulence protein via an indirect interaction with this avirulence protein. That triggers a defense system including the hypersensitive response, which restricts the pathogen growth.</text>
</comment>
<protein>
    <submittedName>
        <fullName evidence="15">OLC1v1004995C1</fullName>
    </submittedName>
</protein>
<dbReference type="InterPro" id="IPR058922">
    <property type="entry name" value="WHD_DRP"/>
</dbReference>
<dbReference type="Gene3D" id="1.10.10.10">
    <property type="entry name" value="Winged helix-like DNA-binding domain superfamily/Winged helix DNA-binding domain"/>
    <property type="match status" value="1"/>
</dbReference>
<evidence type="ECO:0000256" key="5">
    <source>
        <dbReference type="ARBA" id="ARBA00022614"/>
    </source>
</evidence>
<dbReference type="Pfam" id="PF00931">
    <property type="entry name" value="NB-ARC"/>
    <property type="match status" value="1"/>
</dbReference>
<evidence type="ECO:0000313" key="15">
    <source>
        <dbReference type="EMBL" id="CAI9105958.1"/>
    </source>
</evidence>
<name>A0AAV1DGB7_OLDCO</name>
<evidence type="ECO:0000256" key="8">
    <source>
        <dbReference type="ARBA" id="ARBA00022741"/>
    </source>
</evidence>
<evidence type="ECO:0000259" key="11">
    <source>
        <dbReference type="Pfam" id="PF00931"/>
    </source>
</evidence>
<keyword evidence="6" id="KW-0381">Hypersensitive response</keyword>
<dbReference type="GO" id="GO:0009626">
    <property type="term" value="P:plant-type hypersensitive response"/>
    <property type="evidence" value="ECO:0007669"/>
    <property type="project" value="UniProtKB-KW"/>
</dbReference>
<keyword evidence="4" id="KW-0963">Cytoplasm</keyword>
<dbReference type="InterPro" id="IPR042197">
    <property type="entry name" value="Apaf_helical"/>
</dbReference>
<dbReference type="SUPFAM" id="SSF52058">
    <property type="entry name" value="L domain-like"/>
    <property type="match status" value="1"/>
</dbReference>
<dbReference type="Pfam" id="PF23598">
    <property type="entry name" value="LRR_14"/>
    <property type="match status" value="1"/>
</dbReference>
<evidence type="ECO:0000259" key="12">
    <source>
        <dbReference type="Pfam" id="PF12061"/>
    </source>
</evidence>
<dbReference type="InterPro" id="IPR044974">
    <property type="entry name" value="Disease_R_plants"/>
</dbReference>